<keyword evidence="3 4" id="KW-0949">S-adenosyl-L-methionine</keyword>
<evidence type="ECO:0000256" key="1">
    <source>
        <dbReference type="ARBA" id="ARBA00022603"/>
    </source>
</evidence>
<dbReference type="PRINTS" id="PR00105">
    <property type="entry name" value="C5METTRFRASE"/>
</dbReference>
<evidence type="ECO:0000256" key="4">
    <source>
        <dbReference type="PROSITE-ProRule" id="PRU01016"/>
    </source>
</evidence>
<dbReference type="PROSITE" id="PS51679">
    <property type="entry name" value="SAM_MT_C5"/>
    <property type="match status" value="1"/>
</dbReference>
<dbReference type="RefSeq" id="XP_003080237.1">
    <property type="nucleotide sequence ID" value="XM_003080189.1"/>
</dbReference>
<evidence type="ECO:0000256" key="6">
    <source>
        <dbReference type="SAM" id="MobiDB-lite"/>
    </source>
</evidence>
<dbReference type="NCBIfam" id="TIGR00675">
    <property type="entry name" value="dcm"/>
    <property type="match status" value="1"/>
</dbReference>
<sequence>MRRALGARRTTRPGARRLDVSRRRASTRRALGDPASLRELYSGIGATRLALEHLVDLQDVVAIDNSDAANAVYEANFGDVPRRANIEHLDANALFPSSERDYALTASPPCQPYTRRGLGLASEDPRAKSFHAVIDAIPNLSNPPRWVFVENVRGFESSDTRRALLDALSERDYDIREFIVDPTALGVPNTRERYYLIATRSPGGFSEPTPTWLRGRAIDAAGQFVGEASTSQSTTSTLADYIRTECDNEDELVLGSEMIRKYWRVLDVVTPTSKRCSTFTSGYADTVFGGSVLLRSRGVQRGLDELLELDADSGVSRINERDVEHFIDNLRWFHVDEIKALHGVRDDFTFNACSRKKAIFLLGNSISVHVVREVLLHLFSAG</sequence>
<dbReference type="PANTHER" id="PTHR46098">
    <property type="entry name" value="TRNA (CYTOSINE(38)-C(5))-METHYLTRANSFERASE"/>
    <property type="match status" value="1"/>
</dbReference>
<dbReference type="GO" id="GO:0008168">
    <property type="term" value="F:methyltransferase activity"/>
    <property type="evidence" value="ECO:0007669"/>
    <property type="project" value="UniProtKB-KW"/>
</dbReference>
<feature type="active site" evidence="4">
    <location>
        <position position="110"/>
    </location>
</feature>
<dbReference type="KEGG" id="ota:OT_ostta07g01440"/>
<feature type="region of interest" description="Disordered" evidence="6">
    <location>
        <begin position="1"/>
        <end position="29"/>
    </location>
</feature>
<name>Q015M5_OSTTA</name>
<protein>
    <submittedName>
        <fullName evidence="7">C-5 cytosine methyltransferase</fullName>
    </submittedName>
</protein>
<dbReference type="SUPFAM" id="SSF53335">
    <property type="entry name" value="S-adenosyl-L-methionine-dependent methyltransferases"/>
    <property type="match status" value="1"/>
</dbReference>
<organism evidence="7 8">
    <name type="scientific">Ostreococcus tauri</name>
    <name type="common">Marine green alga</name>
    <dbReference type="NCBI Taxonomy" id="70448"/>
    <lineage>
        <taxon>Eukaryota</taxon>
        <taxon>Viridiplantae</taxon>
        <taxon>Chlorophyta</taxon>
        <taxon>Mamiellophyceae</taxon>
        <taxon>Mamiellales</taxon>
        <taxon>Bathycoccaceae</taxon>
        <taxon>Ostreococcus</taxon>
    </lineage>
</organism>
<keyword evidence="1 4" id="KW-0489">Methyltransferase</keyword>
<dbReference type="GeneID" id="9836892"/>
<gene>
    <name evidence="7" type="ORF">OT_ostta07g01440</name>
</gene>
<dbReference type="AlphaFoldDB" id="Q015M5"/>
<dbReference type="GO" id="GO:0032259">
    <property type="term" value="P:methylation"/>
    <property type="evidence" value="ECO:0007669"/>
    <property type="project" value="UniProtKB-KW"/>
</dbReference>
<dbReference type="Pfam" id="PF00145">
    <property type="entry name" value="DNA_methylase"/>
    <property type="match status" value="1"/>
</dbReference>
<evidence type="ECO:0000256" key="2">
    <source>
        <dbReference type="ARBA" id="ARBA00022679"/>
    </source>
</evidence>
<evidence type="ECO:0000256" key="3">
    <source>
        <dbReference type="ARBA" id="ARBA00022691"/>
    </source>
</evidence>
<dbReference type="Proteomes" id="UP000009170">
    <property type="component" value="Unassembled WGS sequence"/>
</dbReference>
<dbReference type="InParanoid" id="Q015M5"/>
<reference evidence="7 8" key="2">
    <citation type="journal article" date="2014" name="BMC Genomics">
        <title>An improved genome of the model marine alga Ostreococcus tauri unfolds by assessing Illumina de novo assemblies.</title>
        <authorList>
            <person name="Blanc-Mathieu R."/>
            <person name="Verhelst B."/>
            <person name="Derelle E."/>
            <person name="Rombauts S."/>
            <person name="Bouget F.Y."/>
            <person name="Carre I."/>
            <person name="Chateau A."/>
            <person name="Eyre-Walker A."/>
            <person name="Grimsley N."/>
            <person name="Moreau H."/>
            <person name="Piegu B."/>
            <person name="Rivals E."/>
            <person name="Schackwitz W."/>
            <person name="Van de Peer Y."/>
            <person name="Piganeau G."/>
        </authorList>
    </citation>
    <scope>NUCLEOTIDE SEQUENCE [LARGE SCALE GENOMIC DNA]</scope>
    <source>
        <strain evidence="8">OTTH 0595 / CCAP 157/2 / RCC745</strain>
    </source>
</reference>
<dbReference type="PANTHER" id="PTHR46098:SF1">
    <property type="entry name" value="TRNA (CYTOSINE(38)-C(5))-METHYLTRANSFERASE"/>
    <property type="match status" value="1"/>
</dbReference>
<comment type="similarity">
    <text evidence="4 5">Belongs to the class I-like SAM-binding methyltransferase superfamily. C5-methyltransferase family.</text>
</comment>
<dbReference type="Gene3D" id="3.40.50.150">
    <property type="entry name" value="Vaccinia Virus protein VP39"/>
    <property type="match status" value="1"/>
</dbReference>
<dbReference type="EMBL" id="CAID01000007">
    <property type="protein sequence ID" value="CAL54404.1"/>
    <property type="molecule type" value="Genomic_DNA"/>
</dbReference>
<comment type="caution">
    <text evidence="7">The sequence shown here is derived from an EMBL/GenBank/DDBJ whole genome shotgun (WGS) entry which is preliminary data.</text>
</comment>
<evidence type="ECO:0000313" key="8">
    <source>
        <dbReference type="Proteomes" id="UP000009170"/>
    </source>
</evidence>
<feature type="compositionally biased region" description="Basic residues" evidence="6">
    <location>
        <begin position="1"/>
        <end position="15"/>
    </location>
</feature>
<dbReference type="OMA" id="CPEMMKL"/>
<dbReference type="InterPro" id="IPR029063">
    <property type="entry name" value="SAM-dependent_MTases_sf"/>
</dbReference>
<evidence type="ECO:0000256" key="5">
    <source>
        <dbReference type="RuleBase" id="RU000416"/>
    </source>
</evidence>
<accession>Q015M5</accession>
<evidence type="ECO:0000313" key="7">
    <source>
        <dbReference type="EMBL" id="CAL54404.1"/>
    </source>
</evidence>
<proteinExistence type="inferred from homology"/>
<dbReference type="InterPro" id="IPR001525">
    <property type="entry name" value="C5_MeTfrase"/>
</dbReference>
<keyword evidence="8" id="KW-1185">Reference proteome</keyword>
<dbReference type="Gene3D" id="3.90.120.10">
    <property type="entry name" value="DNA Methylase, subunit A, domain 2"/>
    <property type="match status" value="1"/>
</dbReference>
<dbReference type="InterPro" id="IPR050750">
    <property type="entry name" value="C5-MTase"/>
</dbReference>
<reference evidence="8" key="1">
    <citation type="journal article" date="2006" name="Proc. Natl. Acad. Sci. U.S.A.">
        <title>Genome analysis of the smallest free-living eukaryote Ostreococcus tauri unveils many unique features.</title>
        <authorList>
            <person name="Derelle E."/>
            <person name="Ferraz C."/>
            <person name="Rombauts S."/>
            <person name="Rouze P."/>
            <person name="Worden A.Z."/>
            <person name="Robbens S."/>
            <person name="Partensky F."/>
            <person name="Degroeve S."/>
            <person name="Echeynie S."/>
            <person name="Cooke R."/>
            <person name="Saeys Y."/>
            <person name="Wuyts J."/>
            <person name="Jabbari K."/>
            <person name="Bowler C."/>
            <person name="Panaud O."/>
            <person name="Piegu B."/>
            <person name="Ball S.G."/>
            <person name="Ral J.-P."/>
            <person name="Bouget F.-Y."/>
            <person name="Piganeau G."/>
            <person name="De Baets B."/>
            <person name="Picard A."/>
            <person name="Delseny M."/>
            <person name="Demaille J."/>
            <person name="Van de Peer Y."/>
            <person name="Moreau H."/>
        </authorList>
    </citation>
    <scope>NUCLEOTIDE SEQUENCE [LARGE SCALE GENOMIC DNA]</scope>
    <source>
        <strain evidence="8">OTTH 0595 / CCAP 157/2 / RCC745</strain>
    </source>
</reference>
<dbReference type="OrthoDB" id="414133at2759"/>
<keyword evidence="2 4" id="KW-0808">Transferase</keyword>